<comment type="subunit">
    <text evidence="3">Monomer.</text>
</comment>
<keyword evidence="7" id="KW-0808">Transferase</keyword>
<keyword evidence="6" id="KW-0321">Glycogen metabolism</keyword>
<comment type="similarity">
    <text evidence="2">Belongs to the aminoglycoside phosphotransferase family.</text>
</comment>
<dbReference type="AlphaFoldDB" id="A0AA41XHB1"/>
<keyword evidence="18" id="KW-1185">Reference proteome</keyword>
<comment type="caution">
    <text evidence="17">The sequence shown here is derived from an EMBL/GenBank/DDBJ whole genome shotgun (WGS) entry which is preliminary data.</text>
</comment>
<sequence>MSPAMVSFPPTREVRPALAEWIRQQRWFASSAETPVLTRIGMWSLVDHRHQVSLETHLILDESAAEPVLYQVPLSFRGSSLLGGDRALIEHVEHDGSHVWVYDAPHDPAFTRALLSLMLDDETEPGDAFDDTEVEGHHALTNSDVRVTDSHVLRGEQSNTSIVFDLVHPNGKPAPPVICKVFRTLSDGPNPDVVVQSALSDAGSRLVPRSIGFVTGAWNDPRVSDTTSPTGIGGRAAGHLAFAQEFIPEVEDAWRVALRCAETGESFQPLATALGEATAQVHSELARLFPVQPAGQAEIGTILASMRSRAAQAVAEYPALESERDAIERVFAAAAEAEWPTFQRIHGDYHLGQVLGVPGRGWVLLDFEGEPLRPLAERSEPDAPLRDVAGMLRSFDYVAGTLAAAQGADAVRAWAHEAREAFIDGYSSRSGIDLRAQRVLLDAFELDKALYEVSYEVRNRPDWVSIPANAIAHLAHRPR</sequence>
<evidence type="ECO:0000256" key="2">
    <source>
        <dbReference type="ARBA" id="ARBA00006219"/>
    </source>
</evidence>
<keyword evidence="12" id="KW-0119">Carbohydrate metabolism</keyword>
<gene>
    <name evidence="17" type="ORF">N1028_03385</name>
</gene>
<dbReference type="RefSeq" id="WP_259525408.1">
    <property type="nucleotide sequence ID" value="NZ_JANLCK010000002.1"/>
</dbReference>
<feature type="domain" description="Maltokinase N-terminal cap" evidence="16">
    <location>
        <begin position="21"/>
        <end position="107"/>
    </location>
</feature>
<evidence type="ECO:0000256" key="10">
    <source>
        <dbReference type="ARBA" id="ARBA00022840"/>
    </source>
</evidence>
<evidence type="ECO:0000256" key="13">
    <source>
        <dbReference type="ARBA" id="ARBA00031251"/>
    </source>
</evidence>
<evidence type="ECO:0000256" key="3">
    <source>
        <dbReference type="ARBA" id="ARBA00011245"/>
    </source>
</evidence>
<evidence type="ECO:0000256" key="12">
    <source>
        <dbReference type="ARBA" id="ARBA00023277"/>
    </source>
</evidence>
<dbReference type="Gene3D" id="3.90.1200.10">
    <property type="match status" value="1"/>
</dbReference>
<comment type="catalytic activity">
    <reaction evidence="14">
        <text>D-maltose + ATP = alpha-maltose 1-phosphate + ADP + H(+)</text>
        <dbReference type="Rhea" id="RHEA:31915"/>
        <dbReference type="ChEBI" id="CHEBI:15378"/>
        <dbReference type="ChEBI" id="CHEBI:17306"/>
        <dbReference type="ChEBI" id="CHEBI:30616"/>
        <dbReference type="ChEBI" id="CHEBI:63576"/>
        <dbReference type="ChEBI" id="CHEBI:456216"/>
        <dbReference type="EC" id="2.7.1.175"/>
    </reaction>
</comment>
<name>A0AA41XHB1_9MICO</name>
<evidence type="ECO:0000256" key="8">
    <source>
        <dbReference type="ARBA" id="ARBA00022741"/>
    </source>
</evidence>
<proteinExistence type="inferred from homology"/>
<evidence type="ECO:0000256" key="9">
    <source>
        <dbReference type="ARBA" id="ARBA00022777"/>
    </source>
</evidence>
<dbReference type="EC" id="2.7.1.175" evidence="4"/>
<dbReference type="GO" id="GO:0005978">
    <property type="term" value="P:glycogen biosynthetic process"/>
    <property type="evidence" value="ECO:0007669"/>
    <property type="project" value="UniProtKB-KW"/>
</dbReference>
<evidence type="ECO:0000256" key="11">
    <source>
        <dbReference type="ARBA" id="ARBA00023056"/>
    </source>
</evidence>
<comment type="pathway">
    <text evidence="1">Glycan biosynthesis; glycogen biosynthesis.</text>
</comment>
<evidence type="ECO:0000313" key="17">
    <source>
        <dbReference type="EMBL" id="MCS5724931.1"/>
    </source>
</evidence>
<dbReference type="GO" id="GO:0005524">
    <property type="term" value="F:ATP binding"/>
    <property type="evidence" value="ECO:0007669"/>
    <property type="project" value="UniProtKB-KW"/>
</dbReference>
<evidence type="ECO:0000256" key="5">
    <source>
        <dbReference type="ARBA" id="ARBA00013882"/>
    </source>
</evidence>
<dbReference type="Pfam" id="PF18085">
    <property type="entry name" value="Mak_N_cap"/>
    <property type="match status" value="1"/>
</dbReference>
<keyword evidence="11" id="KW-0320">Glycogen biosynthesis</keyword>
<keyword evidence="10" id="KW-0067">ATP-binding</keyword>
<evidence type="ECO:0000256" key="6">
    <source>
        <dbReference type="ARBA" id="ARBA00022600"/>
    </source>
</evidence>
<keyword evidence="8" id="KW-0547">Nucleotide-binding</keyword>
<dbReference type="Proteomes" id="UP001165587">
    <property type="component" value="Unassembled WGS sequence"/>
</dbReference>
<dbReference type="InterPro" id="IPR040999">
    <property type="entry name" value="Mak_N_cap"/>
</dbReference>
<dbReference type="Pfam" id="PF01636">
    <property type="entry name" value="APH"/>
    <property type="match status" value="1"/>
</dbReference>
<evidence type="ECO:0000256" key="14">
    <source>
        <dbReference type="ARBA" id="ARBA00049067"/>
    </source>
</evidence>
<keyword evidence="9" id="KW-0418">Kinase</keyword>
<organism evidence="17 18">
    <name type="scientific">Herbiconiux oxytropis</name>
    <dbReference type="NCBI Taxonomy" id="2970915"/>
    <lineage>
        <taxon>Bacteria</taxon>
        <taxon>Bacillati</taxon>
        <taxon>Actinomycetota</taxon>
        <taxon>Actinomycetes</taxon>
        <taxon>Micrococcales</taxon>
        <taxon>Microbacteriaceae</taxon>
        <taxon>Herbiconiux</taxon>
    </lineage>
</organism>
<accession>A0AA41XHB1</accession>
<dbReference type="EMBL" id="JANLCK010000002">
    <property type="protein sequence ID" value="MCS5724931.1"/>
    <property type="molecule type" value="Genomic_DNA"/>
</dbReference>
<dbReference type="InterPro" id="IPR002575">
    <property type="entry name" value="Aminoglycoside_PTrfase"/>
</dbReference>
<evidence type="ECO:0000259" key="16">
    <source>
        <dbReference type="Pfam" id="PF18085"/>
    </source>
</evidence>
<protein>
    <recommendedName>
        <fullName evidence="5">Maltokinase</fullName>
        <ecNumber evidence="4">2.7.1.175</ecNumber>
    </recommendedName>
    <alternativeName>
        <fullName evidence="13">Maltose-1-phosphate synthase</fullName>
    </alternativeName>
</protein>
<evidence type="ECO:0000259" key="15">
    <source>
        <dbReference type="Pfam" id="PF01636"/>
    </source>
</evidence>
<evidence type="ECO:0000256" key="4">
    <source>
        <dbReference type="ARBA" id="ARBA00011962"/>
    </source>
</evidence>
<evidence type="ECO:0000313" key="18">
    <source>
        <dbReference type="Proteomes" id="UP001165587"/>
    </source>
</evidence>
<dbReference type="SUPFAM" id="SSF56112">
    <property type="entry name" value="Protein kinase-like (PK-like)"/>
    <property type="match status" value="1"/>
</dbReference>
<reference evidence="17" key="1">
    <citation type="submission" date="2022-08" db="EMBL/GenBank/DDBJ databases">
        <authorList>
            <person name="Deng Y."/>
            <person name="Han X.-F."/>
            <person name="Zhang Y.-Q."/>
        </authorList>
    </citation>
    <scope>NUCLEOTIDE SEQUENCE</scope>
    <source>
        <strain evidence="17">CPCC 203407</strain>
    </source>
</reference>
<dbReference type="InterPro" id="IPR011009">
    <property type="entry name" value="Kinase-like_dom_sf"/>
</dbReference>
<feature type="domain" description="Aminoglycoside phosphotransferase" evidence="15">
    <location>
        <begin position="270"/>
        <end position="414"/>
    </location>
</feature>
<evidence type="ECO:0000256" key="1">
    <source>
        <dbReference type="ARBA" id="ARBA00004964"/>
    </source>
</evidence>
<evidence type="ECO:0000256" key="7">
    <source>
        <dbReference type="ARBA" id="ARBA00022679"/>
    </source>
</evidence>
<dbReference type="GO" id="GO:0016301">
    <property type="term" value="F:kinase activity"/>
    <property type="evidence" value="ECO:0007669"/>
    <property type="project" value="UniProtKB-KW"/>
</dbReference>